<keyword evidence="2" id="KW-1185">Reference proteome</keyword>
<sequence>MRSALWRVETRRALRPRLAAWARRATQYRCATGRFRRVGRQRRGAGAAPLAANASHLNVHNTL</sequence>
<evidence type="ECO:0000313" key="2">
    <source>
        <dbReference type="Proteomes" id="UP000052230"/>
    </source>
</evidence>
<dbReference type="EMBL" id="CCXZ01000173">
    <property type="protein sequence ID" value="CEG18179.1"/>
    <property type="molecule type" value="Genomic_DNA"/>
</dbReference>
<reference evidence="1 2" key="1">
    <citation type="submission" date="2014-09" db="EMBL/GenBank/DDBJ databases">
        <authorList>
            <person name="Regsiter A."/>
        </authorList>
    </citation>
    <scope>NUCLEOTIDE SEQUENCE [LARGE SCALE GENOMIC DNA]</scope>
</reference>
<name>A0A0U5BWY7_XANCI</name>
<comment type="caution">
    <text evidence="1">The sequence shown here is derived from an EMBL/GenBank/DDBJ whole genome shotgun (WGS) entry which is preliminary data.</text>
</comment>
<organism evidence="1 2">
    <name type="scientific">Xanthomonas citri pv. citri</name>
    <dbReference type="NCBI Taxonomy" id="611301"/>
    <lineage>
        <taxon>Bacteria</taxon>
        <taxon>Pseudomonadati</taxon>
        <taxon>Pseudomonadota</taxon>
        <taxon>Gammaproteobacteria</taxon>
        <taxon>Lysobacterales</taxon>
        <taxon>Lysobacteraceae</taxon>
        <taxon>Xanthomonas</taxon>
    </lineage>
</organism>
<proteinExistence type="predicted"/>
<evidence type="ECO:0000313" key="1">
    <source>
        <dbReference type="EMBL" id="CEG18179.1"/>
    </source>
</evidence>
<protein>
    <submittedName>
        <fullName evidence="1">Uncharacterized protein</fullName>
    </submittedName>
</protein>
<gene>
    <name evidence="1" type="ORF">XAC3562_760159</name>
</gene>
<dbReference type="Proteomes" id="UP000052230">
    <property type="component" value="Unassembled WGS sequence"/>
</dbReference>
<dbReference type="AlphaFoldDB" id="A0A0U5BWY7"/>
<accession>A0A0U5BWY7</accession>